<proteinExistence type="predicted"/>
<sequence length="197" mass="21042">MRGATSVHRLVTRGGGESHGDVSYACPATTAASARIPPSPRSRRRSRRATRCVLAAPEAESGGLRVPNTFAGVHRGARVRTCRRLAHAAAGSRRLPDAQRRAPSQPCDAWDAAVKAPAAPFDAQVPRSRHLGVGHRLPPLRPTFESARAAAAYTARLALEEPGPLAAQNPAVPPNARVRARRWGSQNTRRDAANTRP</sequence>
<evidence type="ECO:0000313" key="2">
    <source>
        <dbReference type="EMBL" id="KAJ7087645.1"/>
    </source>
</evidence>
<keyword evidence="3" id="KW-1185">Reference proteome</keyword>
<feature type="compositionally biased region" description="Basic and acidic residues" evidence="1">
    <location>
        <begin position="188"/>
        <end position="197"/>
    </location>
</feature>
<evidence type="ECO:0000256" key="1">
    <source>
        <dbReference type="SAM" id="MobiDB-lite"/>
    </source>
</evidence>
<comment type="caution">
    <text evidence="2">The sequence shown here is derived from an EMBL/GenBank/DDBJ whole genome shotgun (WGS) entry which is preliminary data.</text>
</comment>
<dbReference type="AlphaFoldDB" id="A0AAD6U7T9"/>
<feature type="region of interest" description="Disordered" evidence="1">
    <location>
        <begin position="164"/>
        <end position="197"/>
    </location>
</feature>
<reference evidence="2" key="1">
    <citation type="submission" date="2023-03" db="EMBL/GenBank/DDBJ databases">
        <title>Massive genome expansion in bonnet fungi (Mycena s.s.) driven by repeated elements and novel gene families across ecological guilds.</title>
        <authorList>
            <consortium name="Lawrence Berkeley National Laboratory"/>
            <person name="Harder C.B."/>
            <person name="Miyauchi S."/>
            <person name="Viragh M."/>
            <person name="Kuo A."/>
            <person name="Thoen E."/>
            <person name="Andreopoulos B."/>
            <person name="Lu D."/>
            <person name="Skrede I."/>
            <person name="Drula E."/>
            <person name="Henrissat B."/>
            <person name="Morin E."/>
            <person name="Kohler A."/>
            <person name="Barry K."/>
            <person name="LaButti K."/>
            <person name="Morin E."/>
            <person name="Salamov A."/>
            <person name="Lipzen A."/>
            <person name="Mereny Z."/>
            <person name="Hegedus B."/>
            <person name="Baldrian P."/>
            <person name="Stursova M."/>
            <person name="Weitz H."/>
            <person name="Taylor A."/>
            <person name="Grigoriev I.V."/>
            <person name="Nagy L.G."/>
            <person name="Martin F."/>
            <person name="Kauserud H."/>
        </authorList>
    </citation>
    <scope>NUCLEOTIDE SEQUENCE</scope>
    <source>
        <strain evidence="2">CBHHK173m</strain>
    </source>
</reference>
<gene>
    <name evidence="2" type="ORF">B0H15DRAFT_950016</name>
</gene>
<feature type="region of interest" description="Disordered" evidence="1">
    <location>
        <begin position="1"/>
        <end position="50"/>
    </location>
</feature>
<dbReference type="EMBL" id="JARJCN010000028">
    <property type="protein sequence ID" value="KAJ7087645.1"/>
    <property type="molecule type" value="Genomic_DNA"/>
</dbReference>
<name>A0AAD6U7T9_9AGAR</name>
<feature type="compositionally biased region" description="Basic residues" evidence="1">
    <location>
        <begin position="41"/>
        <end position="50"/>
    </location>
</feature>
<dbReference type="Proteomes" id="UP001222325">
    <property type="component" value="Unassembled WGS sequence"/>
</dbReference>
<accession>A0AAD6U7T9</accession>
<organism evidence="2 3">
    <name type="scientific">Mycena belliarum</name>
    <dbReference type="NCBI Taxonomy" id="1033014"/>
    <lineage>
        <taxon>Eukaryota</taxon>
        <taxon>Fungi</taxon>
        <taxon>Dikarya</taxon>
        <taxon>Basidiomycota</taxon>
        <taxon>Agaricomycotina</taxon>
        <taxon>Agaricomycetes</taxon>
        <taxon>Agaricomycetidae</taxon>
        <taxon>Agaricales</taxon>
        <taxon>Marasmiineae</taxon>
        <taxon>Mycenaceae</taxon>
        <taxon>Mycena</taxon>
    </lineage>
</organism>
<feature type="compositionally biased region" description="Low complexity" evidence="1">
    <location>
        <begin position="27"/>
        <end position="36"/>
    </location>
</feature>
<evidence type="ECO:0000313" key="3">
    <source>
        <dbReference type="Proteomes" id="UP001222325"/>
    </source>
</evidence>
<protein>
    <submittedName>
        <fullName evidence="2">Uncharacterized protein</fullName>
    </submittedName>
</protein>